<keyword evidence="3" id="KW-0809">Transit peptide</keyword>
<dbReference type="InterPro" id="IPR033650">
    <property type="entry name" value="Ribosomal_mL46_NUDIX"/>
</dbReference>
<dbReference type="EMBL" id="GEBQ01026180">
    <property type="protein sequence ID" value="JAT13797.1"/>
    <property type="molecule type" value="Transcribed_RNA"/>
</dbReference>
<dbReference type="GO" id="GO:0005762">
    <property type="term" value="C:mitochondrial large ribosomal subunit"/>
    <property type="evidence" value="ECO:0007669"/>
    <property type="project" value="TreeGrafter"/>
</dbReference>
<dbReference type="InterPro" id="IPR015797">
    <property type="entry name" value="NUDIX_hydrolase-like_dom_sf"/>
</dbReference>
<dbReference type="GO" id="GO:0003735">
    <property type="term" value="F:structural constituent of ribosome"/>
    <property type="evidence" value="ECO:0007669"/>
    <property type="project" value="InterPro"/>
</dbReference>
<reference evidence="10" key="1">
    <citation type="submission" date="2015-11" db="EMBL/GenBank/DDBJ databases">
        <title>De novo transcriptome assembly of four potential Pierce s Disease insect vectors from Arizona vineyards.</title>
        <authorList>
            <person name="Tassone E.E."/>
        </authorList>
    </citation>
    <scope>NUCLEOTIDE SEQUENCE</scope>
</reference>
<sequence length="273" mass="31356">MFCKFSKRWLLTCKYRSLNVSRFCSSSKEQWDLVSSICLERKPIITTELSGIEAKYSKAVSDVEYENSYKSDHEMRKIKDQLFAEQLTKEENLYDSDKINLQTAQEFEDNCNEEFKKFSLARRVTQEDIKTDVTSTNRKLSESLLLVIKQNVGKKSTWILPQGARQEGETMRQTAERVLSENCGSSLHTKFLGNAPVGFYKFRYPKSANLTPSVGMKIFFFKAQLLKGNVTSTVCPDFQWLSQNELSILPKSYLKSVKMFLMEDEGQSSAALV</sequence>
<evidence type="ECO:0000313" key="10">
    <source>
        <dbReference type="EMBL" id="JAT13797.1"/>
    </source>
</evidence>
<organism evidence="10">
    <name type="scientific">Graphocephala atropunctata</name>
    <dbReference type="NCBI Taxonomy" id="36148"/>
    <lineage>
        <taxon>Eukaryota</taxon>
        <taxon>Metazoa</taxon>
        <taxon>Ecdysozoa</taxon>
        <taxon>Arthropoda</taxon>
        <taxon>Hexapoda</taxon>
        <taxon>Insecta</taxon>
        <taxon>Pterygota</taxon>
        <taxon>Neoptera</taxon>
        <taxon>Paraneoptera</taxon>
        <taxon>Hemiptera</taxon>
        <taxon>Auchenorrhyncha</taxon>
        <taxon>Membracoidea</taxon>
        <taxon>Cicadellidae</taxon>
        <taxon>Cicadellinae</taxon>
        <taxon>Cicadellini</taxon>
        <taxon>Graphocephala</taxon>
    </lineage>
</organism>
<evidence type="ECO:0000256" key="1">
    <source>
        <dbReference type="ARBA" id="ARBA00004173"/>
    </source>
</evidence>
<evidence type="ECO:0000256" key="6">
    <source>
        <dbReference type="ARBA" id="ARBA00023274"/>
    </source>
</evidence>
<dbReference type="InterPro" id="IPR040008">
    <property type="entry name" value="Ribosomal_mL46"/>
</dbReference>
<accession>A0A1B6KQT0</accession>
<dbReference type="SUPFAM" id="SSF55811">
    <property type="entry name" value="Nudix"/>
    <property type="match status" value="1"/>
</dbReference>
<dbReference type="AlphaFoldDB" id="A0A1B6KQT0"/>
<comment type="similarity">
    <text evidence="2">Belongs to the mitochondrion-specific ribosomal protein mL46 family.</text>
</comment>
<dbReference type="PANTHER" id="PTHR13124">
    <property type="entry name" value="39S RIBOSOMAL PROTEIN L46, MITOCHONDRIAL PRECURSOR-RELATED"/>
    <property type="match status" value="1"/>
</dbReference>
<gene>
    <name evidence="10" type="ORF">g.9469</name>
</gene>
<dbReference type="CDD" id="cd04661">
    <property type="entry name" value="NUDIX_MRP_L46"/>
    <property type="match status" value="1"/>
</dbReference>
<dbReference type="InterPro" id="IPR021757">
    <property type="entry name" value="Ribosomal_mL46_N"/>
</dbReference>
<protein>
    <recommendedName>
        <fullName evidence="7">Large ribosomal subunit protein mL46</fullName>
    </recommendedName>
    <alternativeName>
        <fullName evidence="8">39S ribosomal protein L46, mitochondrial</fullName>
    </alternativeName>
</protein>
<feature type="domain" description="Large ribosomal subunit protein mL46 N-terminal" evidence="9">
    <location>
        <begin position="31"/>
        <end position="128"/>
    </location>
</feature>
<dbReference type="GO" id="GO:0005743">
    <property type="term" value="C:mitochondrial inner membrane"/>
    <property type="evidence" value="ECO:0007669"/>
    <property type="project" value="UniProtKB-ARBA"/>
</dbReference>
<evidence type="ECO:0000256" key="4">
    <source>
        <dbReference type="ARBA" id="ARBA00022980"/>
    </source>
</evidence>
<evidence type="ECO:0000256" key="3">
    <source>
        <dbReference type="ARBA" id="ARBA00022946"/>
    </source>
</evidence>
<proteinExistence type="inferred from homology"/>
<evidence type="ECO:0000256" key="8">
    <source>
        <dbReference type="ARBA" id="ARBA00035534"/>
    </source>
</evidence>
<evidence type="ECO:0000259" key="9">
    <source>
        <dbReference type="Pfam" id="PF11788"/>
    </source>
</evidence>
<evidence type="ECO:0000256" key="5">
    <source>
        <dbReference type="ARBA" id="ARBA00023128"/>
    </source>
</evidence>
<dbReference type="Pfam" id="PF11788">
    <property type="entry name" value="MRP-L46"/>
    <property type="match status" value="1"/>
</dbReference>
<dbReference type="Gene3D" id="3.90.79.10">
    <property type="entry name" value="Nucleoside Triphosphate Pyrophosphohydrolase"/>
    <property type="match status" value="1"/>
</dbReference>
<name>A0A1B6KQT0_9HEMI</name>
<evidence type="ECO:0000256" key="2">
    <source>
        <dbReference type="ARBA" id="ARBA00009070"/>
    </source>
</evidence>
<keyword evidence="4" id="KW-0689">Ribosomal protein</keyword>
<keyword evidence="6" id="KW-0687">Ribonucleoprotein</keyword>
<evidence type="ECO:0000256" key="7">
    <source>
        <dbReference type="ARBA" id="ARBA00035190"/>
    </source>
</evidence>
<comment type="subcellular location">
    <subcellularLocation>
        <location evidence="1">Mitochondrion</location>
    </subcellularLocation>
</comment>
<keyword evidence="5" id="KW-0496">Mitochondrion</keyword>
<dbReference type="FunFam" id="3.90.79.10:FF:000018">
    <property type="entry name" value="39S ribosomal protein L46, mitochondrial"/>
    <property type="match status" value="1"/>
</dbReference>
<dbReference type="PANTHER" id="PTHR13124:SF12">
    <property type="entry name" value="LARGE RIBOSOMAL SUBUNIT PROTEIN ML46"/>
    <property type="match status" value="1"/>
</dbReference>